<keyword evidence="1" id="KW-0647">Proteasome</keyword>
<dbReference type="AlphaFoldDB" id="A0A392N8P3"/>
<dbReference type="Proteomes" id="UP000265520">
    <property type="component" value="Unassembled WGS sequence"/>
</dbReference>
<proteinExistence type="predicted"/>
<sequence>NEDVAAAAINAIKKLASFPEGMDIVFPSTKGGDTDLGIIASQCSSLV</sequence>
<dbReference type="EMBL" id="LXQA010031215">
    <property type="protein sequence ID" value="MCH95982.1"/>
    <property type="molecule type" value="Genomic_DNA"/>
</dbReference>
<dbReference type="GO" id="GO:0000502">
    <property type="term" value="C:proteasome complex"/>
    <property type="evidence" value="ECO:0007669"/>
    <property type="project" value="UniProtKB-KW"/>
</dbReference>
<comment type="caution">
    <text evidence="1">The sequence shown here is derived from an EMBL/GenBank/DDBJ whole genome shotgun (WGS) entry which is preliminary data.</text>
</comment>
<keyword evidence="2" id="KW-1185">Reference proteome</keyword>
<evidence type="ECO:0000313" key="2">
    <source>
        <dbReference type="Proteomes" id="UP000265520"/>
    </source>
</evidence>
<gene>
    <name evidence="1" type="ORF">A2U01_0016965</name>
</gene>
<protein>
    <submittedName>
        <fullName evidence="1">26S proteasome non-ATPase regulatory subunit</fullName>
    </submittedName>
</protein>
<evidence type="ECO:0000313" key="1">
    <source>
        <dbReference type="EMBL" id="MCH95982.1"/>
    </source>
</evidence>
<organism evidence="1 2">
    <name type="scientific">Trifolium medium</name>
    <dbReference type="NCBI Taxonomy" id="97028"/>
    <lineage>
        <taxon>Eukaryota</taxon>
        <taxon>Viridiplantae</taxon>
        <taxon>Streptophyta</taxon>
        <taxon>Embryophyta</taxon>
        <taxon>Tracheophyta</taxon>
        <taxon>Spermatophyta</taxon>
        <taxon>Magnoliopsida</taxon>
        <taxon>eudicotyledons</taxon>
        <taxon>Gunneridae</taxon>
        <taxon>Pentapetalae</taxon>
        <taxon>rosids</taxon>
        <taxon>fabids</taxon>
        <taxon>Fabales</taxon>
        <taxon>Fabaceae</taxon>
        <taxon>Papilionoideae</taxon>
        <taxon>50 kb inversion clade</taxon>
        <taxon>NPAAA clade</taxon>
        <taxon>Hologalegina</taxon>
        <taxon>IRL clade</taxon>
        <taxon>Trifolieae</taxon>
        <taxon>Trifolium</taxon>
    </lineage>
</organism>
<reference evidence="1 2" key="1">
    <citation type="journal article" date="2018" name="Front. Plant Sci.">
        <title>Red Clover (Trifolium pratense) and Zigzag Clover (T. medium) - A Picture of Genomic Similarities and Differences.</title>
        <authorList>
            <person name="Dluhosova J."/>
            <person name="Istvanek J."/>
            <person name="Nedelnik J."/>
            <person name="Repkova J."/>
        </authorList>
    </citation>
    <scope>NUCLEOTIDE SEQUENCE [LARGE SCALE GENOMIC DNA]</scope>
    <source>
        <strain evidence="2">cv. 10/8</strain>
        <tissue evidence="1">Leaf</tissue>
    </source>
</reference>
<feature type="non-terminal residue" evidence="1">
    <location>
        <position position="1"/>
    </location>
</feature>
<name>A0A392N8P3_9FABA</name>
<accession>A0A392N8P3</accession>